<dbReference type="AlphaFoldDB" id="A0A3L7ZIX8"/>
<dbReference type="EMBL" id="SRYM01000034">
    <property type="protein sequence ID" value="TGY56538.1"/>
    <property type="molecule type" value="Genomic_DNA"/>
</dbReference>
<evidence type="ECO:0000313" key="1">
    <source>
        <dbReference type="EMBL" id="RLT71844.1"/>
    </source>
</evidence>
<dbReference type="RefSeq" id="WP_121737447.1">
    <property type="nucleotide sequence ID" value="NZ_SRYM01000034.1"/>
</dbReference>
<dbReference type="InterPro" id="IPR011044">
    <property type="entry name" value="Quino_amine_DH_bsu"/>
</dbReference>
<evidence type="ECO:0008006" key="5">
    <source>
        <dbReference type="Google" id="ProtNLM"/>
    </source>
</evidence>
<accession>A0A3L7ZIX8</accession>
<evidence type="ECO:0000313" key="3">
    <source>
        <dbReference type="Proteomes" id="UP000278164"/>
    </source>
</evidence>
<evidence type="ECO:0000313" key="4">
    <source>
        <dbReference type="Proteomes" id="UP000310032"/>
    </source>
</evidence>
<dbReference type="Proteomes" id="UP000310032">
    <property type="component" value="Unassembled WGS sequence"/>
</dbReference>
<dbReference type="PROSITE" id="PS51257">
    <property type="entry name" value="PROKAR_LIPOPROTEIN"/>
    <property type="match status" value="1"/>
</dbReference>
<gene>
    <name evidence="1" type="ORF">D7V78_19055</name>
    <name evidence="2" type="ORF">E5342_11865</name>
</gene>
<comment type="caution">
    <text evidence="1">The sequence shown here is derived from an EMBL/GenBank/DDBJ whole genome shotgun (WGS) entry which is preliminary data.</text>
</comment>
<organism evidence="1 3">
    <name type="scientific">Parabacteroides distasonis</name>
    <dbReference type="NCBI Taxonomy" id="823"/>
    <lineage>
        <taxon>Bacteria</taxon>
        <taxon>Pseudomonadati</taxon>
        <taxon>Bacteroidota</taxon>
        <taxon>Bacteroidia</taxon>
        <taxon>Bacteroidales</taxon>
        <taxon>Tannerellaceae</taxon>
        <taxon>Parabacteroides</taxon>
    </lineage>
</organism>
<dbReference type="Proteomes" id="UP000278164">
    <property type="component" value="Unassembled WGS sequence"/>
</dbReference>
<dbReference type="OrthoDB" id="1047112at2"/>
<name>A0A3L7ZIX8_PARDI</name>
<reference evidence="2 4" key="2">
    <citation type="submission" date="2019-04" db="EMBL/GenBank/DDBJ databases">
        <title>Microbes associate with the intestines of laboratory mice.</title>
        <authorList>
            <person name="Navarre W."/>
            <person name="Wong E."/>
            <person name="Huang K."/>
            <person name="Tropini C."/>
            <person name="Ng K."/>
            <person name="Yu B."/>
        </authorList>
    </citation>
    <scope>NUCLEOTIDE SEQUENCE [LARGE SCALE GENOMIC DNA]</scope>
    <source>
        <strain evidence="2 4">NM39_I3</strain>
    </source>
</reference>
<evidence type="ECO:0000313" key="2">
    <source>
        <dbReference type="EMBL" id="TGY56538.1"/>
    </source>
</evidence>
<reference evidence="1 3" key="1">
    <citation type="submission" date="2018-09" db="EMBL/GenBank/DDBJ databases">
        <title>Murine metabolic-syndrome-specific gut microbial biobank.</title>
        <authorList>
            <person name="Liu C."/>
        </authorList>
    </citation>
    <scope>NUCLEOTIDE SEQUENCE [LARGE SCALE GENOMIC DNA]</scope>
    <source>
        <strain evidence="1 3">8-P5</strain>
    </source>
</reference>
<sequence>MRIVAFFSAIVVTILLLTGCGHEKSNNSPVARFIQLGGIEYPEFPKNSVIQLKKSDFPKGEIRSIQKIPLDLMIENREIELFIKGDYLIIKHLEMREGAYLLHVVSLLDYKVIAQLAPFGEGPNEFMDIRVIPTKETDKLCYIWNIYNNQLFTLSTAFELEEYDQLYEIQGNRVLFGAPLYIGDGKMQVTLGSNNGMGIGWVSVNDSTVKGTVPFHFAKDASGFFYMGQLGYSFFRKREAFAFLYHDRIAFFDFDGNHVKMCQFGDKTLRTTSSPDNPICYYSCFASDKYVYATYRESENDKDDTNPLYLEQFDWDGNPVARYSLPKGRGLYTGCATEDNSIIYMVDYYEDNFLHKIVLSKD</sequence>
<protein>
    <recommendedName>
        <fullName evidence="5">DUF4221 domain-containing protein</fullName>
    </recommendedName>
</protein>
<dbReference type="EMBL" id="RAYI01000089">
    <property type="protein sequence ID" value="RLT71844.1"/>
    <property type="molecule type" value="Genomic_DNA"/>
</dbReference>
<proteinExistence type="predicted"/>
<dbReference type="SUPFAM" id="SSF50969">
    <property type="entry name" value="YVTN repeat-like/Quinoprotein amine dehydrogenase"/>
    <property type="match status" value="1"/>
</dbReference>